<evidence type="ECO:0000313" key="1">
    <source>
        <dbReference type="EMBL" id="RIB15141.1"/>
    </source>
</evidence>
<proteinExistence type="predicted"/>
<dbReference type="EMBL" id="QKWP01000769">
    <property type="protein sequence ID" value="RIB15141.1"/>
    <property type="molecule type" value="Genomic_DNA"/>
</dbReference>
<dbReference type="Proteomes" id="UP000266673">
    <property type="component" value="Unassembled WGS sequence"/>
</dbReference>
<name>A0A397UZW1_9GLOM</name>
<sequence>MSTLMDVLYRLIFIGHQTKNLIKVIITWNVLYLLTIMNLDKCHEIYASIKAC</sequence>
<organism evidence="1 2">
    <name type="scientific">Gigaspora rosea</name>
    <dbReference type="NCBI Taxonomy" id="44941"/>
    <lineage>
        <taxon>Eukaryota</taxon>
        <taxon>Fungi</taxon>
        <taxon>Fungi incertae sedis</taxon>
        <taxon>Mucoromycota</taxon>
        <taxon>Glomeromycotina</taxon>
        <taxon>Glomeromycetes</taxon>
        <taxon>Diversisporales</taxon>
        <taxon>Gigasporaceae</taxon>
        <taxon>Gigaspora</taxon>
    </lineage>
</organism>
<accession>A0A397UZW1</accession>
<reference evidence="1 2" key="1">
    <citation type="submission" date="2018-06" db="EMBL/GenBank/DDBJ databases">
        <title>Comparative genomics reveals the genomic features of Rhizophagus irregularis, R. cerebriforme, R. diaphanum and Gigaspora rosea, and their symbiotic lifestyle signature.</title>
        <authorList>
            <person name="Morin E."/>
            <person name="San Clemente H."/>
            <person name="Chen E.C.H."/>
            <person name="De La Providencia I."/>
            <person name="Hainaut M."/>
            <person name="Kuo A."/>
            <person name="Kohler A."/>
            <person name="Murat C."/>
            <person name="Tang N."/>
            <person name="Roy S."/>
            <person name="Loubradou J."/>
            <person name="Henrissat B."/>
            <person name="Grigoriev I.V."/>
            <person name="Corradi N."/>
            <person name="Roux C."/>
            <person name="Martin F.M."/>
        </authorList>
    </citation>
    <scope>NUCLEOTIDE SEQUENCE [LARGE SCALE GENOMIC DNA]</scope>
    <source>
        <strain evidence="1 2">DAOM 194757</strain>
    </source>
</reference>
<keyword evidence="2" id="KW-1185">Reference proteome</keyword>
<evidence type="ECO:0000313" key="2">
    <source>
        <dbReference type="Proteomes" id="UP000266673"/>
    </source>
</evidence>
<protein>
    <submittedName>
        <fullName evidence="1">Uncharacterized protein</fullName>
    </submittedName>
</protein>
<comment type="caution">
    <text evidence="1">The sequence shown here is derived from an EMBL/GenBank/DDBJ whole genome shotgun (WGS) entry which is preliminary data.</text>
</comment>
<dbReference type="AlphaFoldDB" id="A0A397UZW1"/>
<gene>
    <name evidence="1" type="ORF">C2G38_2094004</name>
</gene>